<keyword evidence="4" id="KW-1185">Reference proteome</keyword>
<evidence type="ECO:0000256" key="1">
    <source>
        <dbReference type="HAMAP-Rule" id="MF_00386"/>
    </source>
</evidence>
<protein>
    <recommendedName>
        <fullName evidence="1">Putative membrane protein insertion efficiency factor</fullName>
    </recommendedName>
</protein>
<comment type="subcellular location">
    <subcellularLocation>
        <location evidence="1">Cell membrane</location>
        <topology evidence="1">Peripheral membrane protein</topology>
        <orientation evidence="1">Cytoplasmic side</orientation>
    </subcellularLocation>
</comment>
<accession>A0A7X0F7U7</accession>
<dbReference type="PANTHER" id="PTHR33383">
    <property type="entry name" value="MEMBRANE PROTEIN INSERTION EFFICIENCY FACTOR-RELATED"/>
    <property type="match status" value="1"/>
</dbReference>
<dbReference type="PANTHER" id="PTHR33383:SF1">
    <property type="entry name" value="MEMBRANE PROTEIN INSERTION EFFICIENCY FACTOR-RELATED"/>
    <property type="match status" value="1"/>
</dbReference>
<name>A0A7X0F7U7_9HYPH</name>
<proteinExistence type="inferred from homology"/>
<keyword evidence="1" id="KW-1003">Cell membrane</keyword>
<evidence type="ECO:0000313" key="3">
    <source>
        <dbReference type="EMBL" id="MBB6354723.1"/>
    </source>
</evidence>
<dbReference type="SMART" id="SM01234">
    <property type="entry name" value="Haemolytic"/>
    <property type="match status" value="1"/>
</dbReference>
<dbReference type="Pfam" id="PF01809">
    <property type="entry name" value="YidD"/>
    <property type="match status" value="1"/>
</dbReference>
<evidence type="ECO:0000256" key="2">
    <source>
        <dbReference type="SAM" id="MobiDB-lite"/>
    </source>
</evidence>
<gene>
    <name evidence="3" type="ORF">GGR00_002507</name>
</gene>
<dbReference type="GO" id="GO:0005886">
    <property type="term" value="C:plasma membrane"/>
    <property type="evidence" value="ECO:0007669"/>
    <property type="project" value="UniProtKB-SubCell"/>
</dbReference>
<dbReference type="EMBL" id="JACHOU010000004">
    <property type="protein sequence ID" value="MBB6354723.1"/>
    <property type="molecule type" value="Genomic_DNA"/>
</dbReference>
<dbReference type="InterPro" id="IPR002696">
    <property type="entry name" value="Membr_insert_effic_factor_YidD"/>
</dbReference>
<sequence length="135" mass="15113">MADGQPGAMQAVSGGHDHSHAKLAARGRNWPGPWRKTPGRVFGTTLVRLYQLTLSGFIGNSCRHLPTCSEYAHEAIARHGLWAGGWMGLFRVSRCGPWGTHGIDRVPEELAPRYRWFTAWRYREVGRVGRTCDRG</sequence>
<organism evidence="3 4">
    <name type="scientific">Aminobacter aganoensis</name>
    <dbReference type="NCBI Taxonomy" id="83264"/>
    <lineage>
        <taxon>Bacteria</taxon>
        <taxon>Pseudomonadati</taxon>
        <taxon>Pseudomonadota</taxon>
        <taxon>Alphaproteobacteria</taxon>
        <taxon>Hyphomicrobiales</taxon>
        <taxon>Phyllobacteriaceae</taxon>
        <taxon>Aminobacter</taxon>
    </lineage>
</organism>
<reference evidence="3 4" key="1">
    <citation type="submission" date="2020-08" db="EMBL/GenBank/DDBJ databases">
        <title>Genomic Encyclopedia of Type Strains, Phase IV (KMG-IV): sequencing the most valuable type-strain genomes for metagenomic binning, comparative biology and taxonomic classification.</title>
        <authorList>
            <person name="Goeker M."/>
        </authorList>
    </citation>
    <scope>NUCLEOTIDE SEQUENCE [LARGE SCALE GENOMIC DNA]</scope>
    <source>
        <strain evidence="3 4">DSM 7051</strain>
    </source>
</reference>
<dbReference type="NCBIfam" id="TIGR00278">
    <property type="entry name" value="membrane protein insertion efficiency factor YidD"/>
    <property type="match status" value="1"/>
</dbReference>
<comment type="similarity">
    <text evidence="1">Belongs to the UPF0161 family.</text>
</comment>
<dbReference type="Proteomes" id="UP000536262">
    <property type="component" value="Unassembled WGS sequence"/>
</dbReference>
<dbReference type="HAMAP" id="MF_00386">
    <property type="entry name" value="UPF0161_YidD"/>
    <property type="match status" value="1"/>
</dbReference>
<comment type="caution">
    <text evidence="3">The sequence shown here is derived from an EMBL/GenBank/DDBJ whole genome shotgun (WGS) entry which is preliminary data.</text>
</comment>
<keyword evidence="1" id="KW-0472">Membrane</keyword>
<dbReference type="AlphaFoldDB" id="A0A7X0F7U7"/>
<feature type="region of interest" description="Disordered" evidence="2">
    <location>
        <begin position="1"/>
        <end position="20"/>
    </location>
</feature>
<evidence type="ECO:0000313" key="4">
    <source>
        <dbReference type="Proteomes" id="UP000536262"/>
    </source>
</evidence>
<comment type="function">
    <text evidence="1">Could be involved in insertion of integral membrane proteins into the membrane.</text>
</comment>